<dbReference type="Proteomes" id="UP001170379">
    <property type="component" value="Unassembled WGS sequence"/>
</dbReference>
<dbReference type="Pfam" id="PF06724">
    <property type="entry name" value="DUF1206"/>
    <property type="match status" value="3"/>
</dbReference>
<dbReference type="EMBL" id="PXVD01000005">
    <property type="protein sequence ID" value="MDJ1370593.1"/>
    <property type="molecule type" value="Genomic_DNA"/>
</dbReference>
<protein>
    <submittedName>
        <fullName evidence="4">DUF1206 domain-containing protein</fullName>
    </submittedName>
</protein>
<evidence type="ECO:0000313" key="4">
    <source>
        <dbReference type="EMBL" id="MDJ1370593.1"/>
    </source>
</evidence>
<accession>A0ABT7C5Y0</accession>
<name>A0ABT7C5Y0_9MICO</name>
<feature type="domain" description="DUF1206" evidence="3">
    <location>
        <begin position="127"/>
        <end position="194"/>
    </location>
</feature>
<feature type="transmembrane region" description="Helical" evidence="2">
    <location>
        <begin position="168"/>
        <end position="189"/>
    </location>
</feature>
<dbReference type="InterPro" id="IPR009597">
    <property type="entry name" value="DUF1206"/>
</dbReference>
<dbReference type="RefSeq" id="WP_084147342.1">
    <property type="nucleotide sequence ID" value="NZ_CP028426.1"/>
</dbReference>
<feature type="transmembrane region" description="Helical" evidence="2">
    <location>
        <begin position="131"/>
        <end position="148"/>
    </location>
</feature>
<evidence type="ECO:0000259" key="3">
    <source>
        <dbReference type="Pfam" id="PF06724"/>
    </source>
</evidence>
<keyword evidence="2" id="KW-0812">Transmembrane</keyword>
<feature type="transmembrane region" description="Helical" evidence="2">
    <location>
        <begin position="89"/>
        <end position="110"/>
    </location>
</feature>
<keyword evidence="2" id="KW-1133">Transmembrane helix</keyword>
<evidence type="ECO:0000313" key="5">
    <source>
        <dbReference type="Proteomes" id="UP001170379"/>
    </source>
</evidence>
<evidence type="ECO:0000256" key="1">
    <source>
        <dbReference type="SAM" id="MobiDB-lite"/>
    </source>
</evidence>
<gene>
    <name evidence="4" type="ORF">C7K25_04300</name>
</gene>
<reference evidence="4" key="2">
    <citation type="journal article" date="2022" name="Sci. Rep.">
        <title>In silico prediction of the enzymes involved in the degradation of the herbicide molinate by Gulosibacter molinativorax ON4T.</title>
        <authorList>
            <person name="Lopes A.R."/>
            <person name="Bunin E."/>
            <person name="Viana A.T."/>
            <person name="Froufe H."/>
            <person name="Munoz-Merida A."/>
            <person name="Pinho D."/>
            <person name="Figueiredo J."/>
            <person name="Barroso C."/>
            <person name="Vaz-Moreira I."/>
            <person name="Bellanger X."/>
            <person name="Egas C."/>
            <person name="Nunes O.C."/>
        </authorList>
    </citation>
    <scope>NUCLEOTIDE SEQUENCE</scope>
    <source>
        <strain evidence="4">ON4</strain>
    </source>
</reference>
<reference evidence="4" key="1">
    <citation type="submission" date="2018-03" db="EMBL/GenBank/DDBJ databases">
        <authorList>
            <person name="Nunes O.C."/>
            <person name="Lopes A.R."/>
            <person name="Froufe H."/>
            <person name="Munoz-Merida A."/>
            <person name="Barroso C."/>
            <person name="Egas C."/>
        </authorList>
    </citation>
    <scope>NUCLEOTIDE SEQUENCE</scope>
    <source>
        <strain evidence="4">ON4</strain>
    </source>
</reference>
<feature type="region of interest" description="Disordered" evidence="1">
    <location>
        <begin position="1"/>
        <end position="20"/>
    </location>
</feature>
<feature type="domain" description="DUF1206" evidence="3">
    <location>
        <begin position="48"/>
        <end position="116"/>
    </location>
</feature>
<feature type="transmembrane region" description="Helical" evidence="2">
    <location>
        <begin position="48"/>
        <end position="69"/>
    </location>
</feature>
<feature type="domain" description="DUF1206" evidence="3">
    <location>
        <begin position="218"/>
        <end position="286"/>
    </location>
</feature>
<sequence length="289" mass="30442">MAHGSASGSDSDFSAQRAKDAASRALGDAADKAEEASKHPWFRRAARAGYIASGLLHMVIGVIALNLAFGSAPEDADQSGAIELLASSPLGIILVSLCALGCALLGLWHLSEAIWGRDSAVKDRLKAAGEAVMYFAIGGAFLIAAFGGDQDSGETTSALSARLMSNPFGAVLLILVGIAIVVIGAYHVYKGVSRKFMEDLRSSRKDEIRLAIKIVGIVGFIAKGVVLALIGVLFIVATVRHDPEDATGMDGALRALLDQPYGEWMLAAIGVGLIFFGVYCVMRSRYERQ</sequence>
<evidence type="ECO:0000256" key="2">
    <source>
        <dbReference type="SAM" id="Phobius"/>
    </source>
</evidence>
<feature type="transmembrane region" description="Helical" evidence="2">
    <location>
        <begin position="264"/>
        <end position="282"/>
    </location>
</feature>
<keyword evidence="2" id="KW-0472">Membrane</keyword>
<keyword evidence="5" id="KW-1185">Reference proteome</keyword>
<organism evidence="4 5">
    <name type="scientific">Gulosibacter molinativorax</name>
    <dbReference type="NCBI Taxonomy" id="256821"/>
    <lineage>
        <taxon>Bacteria</taxon>
        <taxon>Bacillati</taxon>
        <taxon>Actinomycetota</taxon>
        <taxon>Actinomycetes</taxon>
        <taxon>Micrococcales</taxon>
        <taxon>Microbacteriaceae</taxon>
        <taxon>Gulosibacter</taxon>
    </lineage>
</organism>
<proteinExistence type="predicted"/>
<feature type="transmembrane region" description="Helical" evidence="2">
    <location>
        <begin position="210"/>
        <end position="237"/>
    </location>
</feature>
<comment type="caution">
    <text evidence="4">The sequence shown here is derived from an EMBL/GenBank/DDBJ whole genome shotgun (WGS) entry which is preliminary data.</text>
</comment>
<feature type="compositionally biased region" description="Low complexity" evidence="1">
    <location>
        <begin position="1"/>
        <end position="15"/>
    </location>
</feature>